<dbReference type="RefSeq" id="WP_146868080.1">
    <property type="nucleotide sequence ID" value="NZ_BKBC01000009.1"/>
</dbReference>
<dbReference type="InterPro" id="IPR000515">
    <property type="entry name" value="MetI-like"/>
</dbReference>
<feature type="transmembrane region" description="Helical" evidence="7">
    <location>
        <begin position="272"/>
        <end position="293"/>
    </location>
</feature>
<dbReference type="GO" id="GO:0005886">
    <property type="term" value="C:plasma membrane"/>
    <property type="evidence" value="ECO:0007669"/>
    <property type="project" value="UniProtKB-SubCell"/>
</dbReference>
<keyword evidence="6 7" id="KW-0472">Membrane</keyword>
<dbReference type="Pfam" id="PF00528">
    <property type="entry name" value="BPD_transp_1"/>
    <property type="match status" value="1"/>
</dbReference>
<sequence length="300" mass="33914">MIIDRRKTINKRKIKNLMRVLMFILPALIPLGVFWLFPMGEAIFMSFTDWDYMSSAYNIVGFENYRNIFSDSMFYDALKNTLVFTLGTLVPTIALGLLAAVILRKKITGSAIYKAIIFSPWVTPTVVISIVWSWIFEPQYGLANYILQLLNMPKSQWLQSSDTAMTAVILVTVWKGFGWAMIFYLTALERVPKELYEAAAVDGAGSWQKFKKITLPLISPTTFFLTIITTINSIQAYDQIQVLTQGGPSGSTRTILYLYYQTAFENFNIGEATSIAVIILLIIGALAGIQFIASKKWVHY</sequence>
<dbReference type="PROSITE" id="PS50928">
    <property type="entry name" value="ABC_TM1"/>
    <property type="match status" value="1"/>
</dbReference>
<dbReference type="InterPro" id="IPR051393">
    <property type="entry name" value="ABC_transporter_permease"/>
</dbReference>
<feature type="transmembrane region" description="Helical" evidence="7">
    <location>
        <begin position="213"/>
        <end position="234"/>
    </location>
</feature>
<evidence type="ECO:0000256" key="6">
    <source>
        <dbReference type="ARBA" id="ARBA00023136"/>
    </source>
</evidence>
<gene>
    <name evidence="9" type="ORF">CBU02nite_10450</name>
</gene>
<name>A0A512TJZ0_CLOBU</name>
<dbReference type="PANTHER" id="PTHR30193">
    <property type="entry name" value="ABC TRANSPORTER PERMEASE PROTEIN"/>
    <property type="match status" value="1"/>
</dbReference>
<keyword evidence="3" id="KW-1003">Cell membrane</keyword>
<organism evidence="9 10">
    <name type="scientific">Clostridium butyricum</name>
    <dbReference type="NCBI Taxonomy" id="1492"/>
    <lineage>
        <taxon>Bacteria</taxon>
        <taxon>Bacillati</taxon>
        <taxon>Bacillota</taxon>
        <taxon>Clostridia</taxon>
        <taxon>Eubacteriales</taxon>
        <taxon>Clostridiaceae</taxon>
        <taxon>Clostridium</taxon>
    </lineage>
</organism>
<evidence type="ECO:0000313" key="9">
    <source>
        <dbReference type="EMBL" id="GEQ20539.1"/>
    </source>
</evidence>
<dbReference type="Proteomes" id="UP000321089">
    <property type="component" value="Unassembled WGS sequence"/>
</dbReference>
<evidence type="ECO:0000256" key="5">
    <source>
        <dbReference type="ARBA" id="ARBA00022989"/>
    </source>
</evidence>
<keyword evidence="2 7" id="KW-0813">Transport</keyword>
<accession>A0A512TJZ0</accession>
<proteinExistence type="inferred from homology"/>
<evidence type="ECO:0000256" key="2">
    <source>
        <dbReference type="ARBA" id="ARBA00022448"/>
    </source>
</evidence>
<comment type="caution">
    <text evidence="9">The sequence shown here is derived from an EMBL/GenBank/DDBJ whole genome shotgun (WGS) entry which is preliminary data.</text>
</comment>
<dbReference type="PANTHER" id="PTHR30193:SF37">
    <property type="entry name" value="INNER MEMBRANE ABC TRANSPORTER PERMEASE PROTEIN YCJO"/>
    <property type="match status" value="1"/>
</dbReference>
<dbReference type="EMBL" id="BKBC01000009">
    <property type="protein sequence ID" value="GEQ20539.1"/>
    <property type="molecule type" value="Genomic_DNA"/>
</dbReference>
<dbReference type="InterPro" id="IPR035906">
    <property type="entry name" value="MetI-like_sf"/>
</dbReference>
<keyword evidence="4 7" id="KW-0812">Transmembrane</keyword>
<dbReference type="CDD" id="cd06261">
    <property type="entry name" value="TM_PBP2"/>
    <property type="match status" value="1"/>
</dbReference>
<evidence type="ECO:0000256" key="3">
    <source>
        <dbReference type="ARBA" id="ARBA00022475"/>
    </source>
</evidence>
<comment type="similarity">
    <text evidence="7">Belongs to the binding-protein-dependent transport system permease family.</text>
</comment>
<dbReference type="GO" id="GO:0055085">
    <property type="term" value="P:transmembrane transport"/>
    <property type="evidence" value="ECO:0007669"/>
    <property type="project" value="InterPro"/>
</dbReference>
<feature type="transmembrane region" description="Helical" evidence="7">
    <location>
        <begin position="164"/>
        <end position="185"/>
    </location>
</feature>
<feature type="domain" description="ABC transmembrane type-1" evidence="8">
    <location>
        <begin position="78"/>
        <end position="290"/>
    </location>
</feature>
<dbReference type="SUPFAM" id="SSF160964">
    <property type="entry name" value="MalF N-terminal region-like"/>
    <property type="match status" value="1"/>
</dbReference>
<dbReference type="Gene3D" id="1.10.3720.10">
    <property type="entry name" value="MetI-like"/>
    <property type="match status" value="1"/>
</dbReference>
<dbReference type="SUPFAM" id="SSF161098">
    <property type="entry name" value="MetI-like"/>
    <property type="match status" value="1"/>
</dbReference>
<evidence type="ECO:0000259" key="8">
    <source>
        <dbReference type="PROSITE" id="PS50928"/>
    </source>
</evidence>
<dbReference type="AlphaFoldDB" id="A0A512TJZ0"/>
<feature type="transmembrane region" description="Helical" evidence="7">
    <location>
        <begin position="20"/>
        <end position="37"/>
    </location>
</feature>
<evidence type="ECO:0000313" key="10">
    <source>
        <dbReference type="Proteomes" id="UP000321089"/>
    </source>
</evidence>
<keyword evidence="5 7" id="KW-1133">Transmembrane helix</keyword>
<comment type="subcellular location">
    <subcellularLocation>
        <location evidence="1 7">Cell membrane</location>
        <topology evidence="1 7">Multi-pass membrane protein</topology>
    </subcellularLocation>
</comment>
<evidence type="ECO:0000256" key="1">
    <source>
        <dbReference type="ARBA" id="ARBA00004651"/>
    </source>
</evidence>
<protein>
    <submittedName>
        <fullName evidence="9">Sugar ABC transporter permease</fullName>
    </submittedName>
</protein>
<feature type="transmembrane region" description="Helical" evidence="7">
    <location>
        <begin position="82"/>
        <end position="103"/>
    </location>
</feature>
<feature type="transmembrane region" description="Helical" evidence="7">
    <location>
        <begin position="115"/>
        <end position="135"/>
    </location>
</feature>
<evidence type="ECO:0000256" key="4">
    <source>
        <dbReference type="ARBA" id="ARBA00022692"/>
    </source>
</evidence>
<evidence type="ECO:0000256" key="7">
    <source>
        <dbReference type="RuleBase" id="RU363032"/>
    </source>
</evidence>
<reference evidence="9 10" key="1">
    <citation type="submission" date="2019-07" db="EMBL/GenBank/DDBJ databases">
        <title>Whole genome shotgun sequence of Clostridium butyricum NBRC 3858.</title>
        <authorList>
            <person name="Hosoyama A."/>
            <person name="Uohara A."/>
            <person name="Ohji S."/>
            <person name="Ichikawa N."/>
        </authorList>
    </citation>
    <scope>NUCLEOTIDE SEQUENCE [LARGE SCALE GENOMIC DNA]</scope>
    <source>
        <strain evidence="9 10">NBRC 3858</strain>
    </source>
</reference>